<reference evidence="2" key="1">
    <citation type="journal article" date="2011" name="Nat. Commun.">
        <title>Effector diversification within compartments of the Leptosphaeria maculans genome affected by Repeat-Induced Point mutations.</title>
        <authorList>
            <person name="Rouxel T."/>
            <person name="Grandaubert J."/>
            <person name="Hane J.K."/>
            <person name="Hoede C."/>
            <person name="van de Wouw A.P."/>
            <person name="Couloux A."/>
            <person name="Dominguez V."/>
            <person name="Anthouard V."/>
            <person name="Bally P."/>
            <person name="Bourras S."/>
            <person name="Cozijnsen A.J."/>
            <person name="Ciuffetti L.M."/>
            <person name="Degrave A."/>
            <person name="Dilmaghani A."/>
            <person name="Duret L."/>
            <person name="Fudal I."/>
            <person name="Goodwin S.B."/>
            <person name="Gout L."/>
            <person name="Glaser N."/>
            <person name="Linglin J."/>
            <person name="Kema G.H.J."/>
            <person name="Lapalu N."/>
            <person name="Lawrence C.B."/>
            <person name="May K."/>
            <person name="Meyer M."/>
            <person name="Ollivier B."/>
            <person name="Poulain J."/>
            <person name="Schoch C.L."/>
            <person name="Simon A."/>
            <person name="Spatafora J.W."/>
            <person name="Stachowiak A."/>
            <person name="Turgeon B.G."/>
            <person name="Tyler B.M."/>
            <person name="Vincent D."/>
            <person name="Weissenbach J."/>
            <person name="Amselem J."/>
            <person name="Quesneville H."/>
            <person name="Oliver R.P."/>
            <person name="Wincker P."/>
            <person name="Balesdent M.-H."/>
            <person name="Howlett B.J."/>
        </authorList>
    </citation>
    <scope>NUCLEOTIDE SEQUENCE [LARGE SCALE GENOMIC DNA]</scope>
    <source>
        <strain evidence="2">JN3 / isolate v23.1.3 / race Av1-4-5-6-7-8</strain>
    </source>
</reference>
<organism evidence="2">
    <name type="scientific">Leptosphaeria maculans (strain JN3 / isolate v23.1.3 / race Av1-4-5-6-7-8)</name>
    <name type="common">Blackleg fungus</name>
    <name type="synonym">Phoma lingam</name>
    <dbReference type="NCBI Taxonomy" id="985895"/>
    <lineage>
        <taxon>Eukaryota</taxon>
        <taxon>Fungi</taxon>
        <taxon>Dikarya</taxon>
        <taxon>Ascomycota</taxon>
        <taxon>Pezizomycotina</taxon>
        <taxon>Dothideomycetes</taxon>
        <taxon>Pleosporomycetidae</taxon>
        <taxon>Pleosporales</taxon>
        <taxon>Pleosporineae</taxon>
        <taxon>Leptosphaeriaceae</taxon>
        <taxon>Plenodomus</taxon>
        <taxon>Plenodomus lingam/Leptosphaeria maculans species complex</taxon>
    </lineage>
</organism>
<evidence type="ECO:0000313" key="1">
    <source>
        <dbReference type="EMBL" id="CBX90803.1"/>
    </source>
</evidence>
<dbReference type="VEuPathDB" id="FungiDB:LEMA_uP058370.1"/>
<name>E4ZHH0_LEPMJ</name>
<proteinExistence type="predicted"/>
<accession>E4ZHH0</accession>
<dbReference type="InParanoid" id="E4ZHH0"/>
<sequence length="49" mass="5676">MNYIYPVGRLGACRSSCRSGKQKEAEIELVFYFLQHHPTKTLLKLHPIT</sequence>
<gene>
    <name evidence="1" type="ORF">LEMA_uP058370.1</name>
</gene>
<evidence type="ECO:0000313" key="2">
    <source>
        <dbReference type="Proteomes" id="UP000002668"/>
    </source>
</evidence>
<protein>
    <submittedName>
        <fullName evidence="1">Predicted protein</fullName>
    </submittedName>
</protein>
<dbReference type="Proteomes" id="UP000002668">
    <property type="component" value="Genome"/>
</dbReference>
<dbReference type="HOGENOM" id="CLU_3143350_0_0_1"/>
<dbReference type="AlphaFoldDB" id="E4ZHH0"/>
<keyword evidence="2" id="KW-1185">Reference proteome</keyword>
<dbReference type="EMBL" id="FP929065">
    <property type="protein sequence ID" value="CBX90803.1"/>
    <property type="molecule type" value="Genomic_DNA"/>
</dbReference>